<name>A0A409VWC4_9AGAR</name>
<feature type="compositionally biased region" description="Basic and acidic residues" evidence="1">
    <location>
        <begin position="220"/>
        <end position="229"/>
    </location>
</feature>
<feature type="compositionally biased region" description="Polar residues" evidence="1">
    <location>
        <begin position="292"/>
        <end position="301"/>
    </location>
</feature>
<feature type="compositionally biased region" description="Basic residues" evidence="1">
    <location>
        <begin position="401"/>
        <end position="412"/>
    </location>
</feature>
<feature type="region of interest" description="Disordered" evidence="1">
    <location>
        <begin position="141"/>
        <end position="248"/>
    </location>
</feature>
<dbReference type="InParanoid" id="A0A409VWC4"/>
<dbReference type="EMBL" id="NHYE01005538">
    <property type="protein sequence ID" value="PPQ70530.1"/>
    <property type="molecule type" value="Genomic_DNA"/>
</dbReference>
<accession>A0A409VWC4</accession>
<feature type="compositionally biased region" description="Polar residues" evidence="1">
    <location>
        <begin position="141"/>
        <end position="153"/>
    </location>
</feature>
<comment type="caution">
    <text evidence="2">The sequence shown here is derived from an EMBL/GenBank/DDBJ whole genome shotgun (WGS) entry which is preliminary data.</text>
</comment>
<feature type="compositionally biased region" description="Pro residues" evidence="1">
    <location>
        <begin position="323"/>
        <end position="339"/>
    </location>
</feature>
<sequence>MTQSLLTPWSPSSTRSTLLHSTSANSFSPWFQNTLCHATACSQFPLRRLPQVDLDSVQLSAAVHAMFKVLAPPLARCHKPPIPDPELIKLIKLFNAKQKAGDPNARWEWTCNPCVTPKAITPQPQIAAPPARPLGIKTVSQRLATAQSKPSGGSQSDAIVVDDDDDSDDIVILDKPPPPPAPANKKGKEPMLPSRSRNLSTLERNQPGTSISQASSSNLRDSKEIDRRPPVLASVPGHRTPAQSESDVEIIAVSSPAKALPQKVLAAKKTATVVRTRNDTDILIVDYPEPAVSNNEQQTPSVRDDPDDDGLEYLTPPQRAPAALPPVDPPRTPPEPLPSDQPAVPTNVVSVSALTTKLLLLPAWIDSRHTAPDAEPDLWERRRRILERGKRNDPTAGRGGKSSRGRKSKAHHLNSSGLGVTSSKSSFFFSADDWMRQKLQAS</sequence>
<keyword evidence="3" id="KW-1185">Reference proteome</keyword>
<dbReference type="STRING" id="231916.A0A409VWC4"/>
<dbReference type="Proteomes" id="UP000284706">
    <property type="component" value="Unassembled WGS sequence"/>
</dbReference>
<gene>
    <name evidence="2" type="ORF">CVT26_013988</name>
</gene>
<evidence type="ECO:0000313" key="3">
    <source>
        <dbReference type="Proteomes" id="UP000284706"/>
    </source>
</evidence>
<feature type="compositionally biased region" description="Acidic residues" evidence="1">
    <location>
        <begin position="160"/>
        <end position="171"/>
    </location>
</feature>
<evidence type="ECO:0000256" key="1">
    <source>
        <dbReference type="SAM" id="MobiDB-lite"/>
    </source>
</evidence>
<feature type="region of interest" description="Disordered" evidence="1">
    <location>
        <begin position="385"/>
        <end position="424"/>
    </location>
</feature>
<feature type="region of interest" description="Disordered" evidence="1">
    <location>
        <begin position="287"/>
        <end position="344"/>
    </location>
</feature>
<reference evidence="2 3" key="1">
    <citation type="journal article" date="2018" name="Evol. Lett.">
        <title>Horizontal gene cluster transfer increased hallucinogenic mushroom diversity.</title>
        <authorList>
            <person name="Reynolds H.T."/>
            <person name="Vijayakumar V."/>
            <person name="Gluck-Thaler E."/>
            <person name="Korotkin H.B."/>
            <person name="Matheny P.B."/>
            <person name="Slot J.C."/>
        </authorList>
    </citation>
    <scope>NUCLEOTIDE SEQUENCE [LARGE SCALE GENOMIC DNA]</scope>
    <source>
        <strain evidence="2 3">SRW20</strain>
    </source>
</reference>
<evidence type="ECO:0000313" key="2">
    <source>
        <dbReference type="EMBL" id="PPQ70530.1"/>
    </source>
</evidence>
<feature type="compositionally biased region" description="Low complexity" evidence="1">
    <location>
        <begin position="415"/>
        <end position="424"/>
    </location>
</feature>
<dbReference type="AlphaFoldDB" id="A0A409VWC4"/>
<dbReference type="OrthoDB" id="10033786at2759"/>
<organism evidence="2 3">
    <name type="scientific">Gymnopilus dilepis</name>
    <dbReference type="NCBI Taxonomy" id="231916"/>
    <lineage>
        <taxon>Eukaryota</taxon>
        <taxon>Fungi</taxon>
        <taxon>Dikarya</taxon>
        <taxon>Basidiomycota</taxon>
        <taxon>Agaricomycotina</taxon>
        <taxon>Agaricomycetes</taxon>
        <taxon>Agaricomycetidae</taxon>
        <taxon>Agaricales</taxon>
        <taxon>Agaricineae</taxon>
        <taxon>Hymenogastraceae</taxon>
        <taxon>Gymnopilus</taxon>
    </lineage>
</organism>
<feature type="compositionally biased region" description="Polar residues" evidence="1">
    <location>
        <begin position="195"/>
        <end position="219"/>
    </location>
</feature>
<proteinExistence type="predicted"/>
<protein>
    <submittedName>
        <fullName evidence="2">Uncharacterized protein</fullName>
    </submittedName>
</protein>